<dbReference type="PIRSF" id="PIRSF000429">
    <property type="entry name" value="Ac-CoA_Ac_transf"/>
    <property type="match status" value="1"/>
</dbReference>
<comment type="caution">
    <text evidence="8">The sequence shown here is derived from an EMBL/GenBank/DDBJ whole genome shotgun (WGS) entry which is preliminary data.</text>
</comment>
<protein>
    <submittedName>
        <fullName evidence="8">Acetyl-CoA acetyltransferase</fullName>
        <ecNumber evidence="8">2.3.1.9</ecNumber>
    </submittedName>
</protein>
<dbReference type="CDD" id="cd00751">
    <property type="entry name" value="thiolase"/>
    <property type="match status" value="1"/>
</dbReference>
<dbReference type="InterPro" id="IPR002155">
    <property type="entry name" value="Thiolase"/>
</dbReference>
<dbReference type="PANTHER" id="PTHR18919">
    <property type="entry name" value="ACETYL-COA C-ACYLTRANSFERASE"/>
    <property type="match status" value="1"/>
</dbReference>
<accession>A0A0E2Z6M0</accession>
<gene>
    <name evidence="8" type="ORF">IB75_10070</name>
</gene>
<comment type="similarity">
    <text evidence="1 5">Belongs to the thiolase-like superfamily. Thiolase family.</text>
</comment>
<evidence type="ECO:0000259" key="6">
    <source>
        <dbReference type="Pfam" id="PF00108"/>
    </source>
</evidence>
<feature type="active site" description="Proton acceptor" evidence="4">
    <location>
        <position position="347"/>
    </location>
</feature>
<keyword evidence="2 5" id="KW-0808">Transferase</keyword>
<dbReference type="OrthoDB" id="1402717at2"/>
<keyword evidence="3 5" id="KW-0012">Acyltransferase</keyword>
<evidence type="ECO:0000256" key="2">
    <source>
        <dbReference type="ARBA" id="ARBA00022679"/>
    </source>
</evidence>
<sequence>MNPDDIVIVAARRTPVGSFLGQLSPLSAPALGSAVLQAVLADSGAEAARISEVVMGCVLPAGTGQAPARQAALGAGVPATVGCTTINKVCGSGMKAIMLGHDLCLAGSAEMVLAGGMESMSNAPYLLPKARQGFRFGHQQVLDHMLLDGLENARDGQPMGYFAELCADRYGFSREQQDAFAAESVRRAVAALDNGALVAEIVPLSVPGRREARRVHEDEQPRRSDIAKIPTLKPVFREGGTVTAANASSLSDGAAAVLLLKRSTAAALGLSPLARIVAHGSHAQAPEEFTTAPIGAIKKLQDKLDWPEADLYEINEAFAVVALAAMKELGLDHAKVNVKGGACAVGHPIGASGARLVVTLLHALRQRGLQRGIAALCIGGGEATAMALEIE</sequence>
<dbReference type="PANTHER" id="PTHR18919:SF138">
    <property type="entry name" value="ACETYL-COA C-ACETYLTRANSFERASE"/>
    <property type="match status" value="1"/>
</dbReference>
<dbReference type="InterPro" id="IPR020617">
    <property type="entry name" value="Thiolase_C"/>
</dbReference>
<dbReference type="EC" id="2.3.1.9" evidence="8"/>
<evidence type="ECO:0000256" key="5">
    <source>
        <dbReference type="RuleBase" id="RU003557"/>
    </source>
</evidence>
<dbReference type="Proteomes" id="UP000028839">
    <property type="component" value="Unassembled WGS sequence"/>
</dbReference>
<dbReference type="PROSITE" id="PS00099">
    <property type="entry name" value="THIOLASE_3"/>
    <property type="match status" value="1"/>
</dbReference>
<dbReference type="SUPFAM" id="SSF53901">
    <property type="entry name" value="Thiolase-like"/>
    <property type="match status" value="2"/>
</dbReference>
<proteinExistence type="inferred from homology"/>
<dbReference type="InterPro" id="IPR016039">
    <property type="entry name" value="Thiolase-like"/>
</dbReference>
<dbReference type="GO" id="GO:0044281">
    <property type="term" value="P:small molecule metabolic process"/>
    <property type="evidence" value="ECO:0007669"/>
    <property type="project" value="UniProtKB-ARBA"/>
</dbReference>
<evidence type="ECO:0000259" key="7">
    <source>
        <dbReference type="Pfam" id="PF02803"/>
    </source>
</evidence>
<dbReference type="GO" id="GO:0003985">
    <property type="term" value="F:acetyl-CoA C-acetyltransferase activity"/>
    <property type="evidence" value="ECO:0007669"/>
    <property type="project" value="UniProtKB-EC"/>
</dbReference>
<feature type="active site" description="Acyl-thioester intermediate" evidence="4">
    <location>
        <position position="90"/>
    </location>
</feature>
<evidence type="ECO:0000256" key="1">
    <source>
        <dbReference type="ARBA" id="ARBA00010982"/>
    </source>
</evidence>
<dbReference type="Gene3D" id="3.40.47.10">
    <property type="match status" value="2"/>
</dbReference>
<evidence type="ECO:0000256" key="3">
    <source>
        <dbReference type="ARBA" id="ARBA00023315"/>
    </source>
</evidence>
<dbReference type="HOGENOM" id="CLU_031026_0_1_6"/>
<feature type="active site" description="Proton acceptor" evidence="4">
    <location>
        <position position="377"/>
    </location>
</feature>
<name>A0A0E2Z6M0_9GAMM</name>
<dbReference type="FunFam" id="3.40.47.10:FF:000010">
    <property type="entry name" value="Acetyl-CoA acetyltransferase (Thiolase)"/>
    <property type="match status" value="1"/>
</dbReference>
<evidence type="ECO:0000256" key="4">
    <source>
        <dbReference type="PIRSR" id="PIRSR000429-1"/>
    </source>
</evidence>
<dbReference type="Pfam" id="PF00108">
    <property type="entry name" value="Thiolase_N"/>
    <property type="match status" value="1"/>
</dbReference>
<dbReference type="EMBL" id="JPGN01000061">
    <property type="protein sequence ID" value="KFI19160.1"/>
    <property type="molecule type" value="Genomic_DNA"/>
</dbReference>
<organism evidence="8 9">
    <name type="scientific">Nitrosococcus oceani C-27</name>
    <dbReference type="NCBI Taxonomy" id="314279"/>
    <lineage>
        <taxon>Bacteria</taxon>
        <taxon>Pseudomonadati</taxon>
        <taxon>Pseudomonadota</taxon>
        <taxon>Gammaproteobacteria</taxon>
        <taxon>Chromatiales</taxon>
        <taxon>Chromatiaceae</taxon>
        <taxon>Nitrosococcus</taxon>
    </lineage>
</organism>
<dbReference type="InterPro" id="IPR020610">
    <property type="entry name" value="Thiolase_AS"/>
</dbReference>
<dbReference type="AlphaFoldDB" id="A0A0E2Z6M0"/>
<dbReference type="InterPro" id="IPR020616">
    <property type="entry name" value="Thiolase_N"/>
</dbReference>
<feature type="domain" description="Thiolase C-terminal" evidence="7">
    <location>
        <begin position="271"/>
        <end position="389"/>
    </location>
</feature>
<feature type="domain" description="Thiolase N-terminal" evidence="6">
    <location>
        <begin position="6"/>
        <end position="262"/>
    </location>
</feature>
<reference evidence="8 9" key="1">
    <citation type="submission" date="2014-07" db="EMBL/GenBank/DDBJ databases">
        <title>Comparative analysis of Nitrosococcus oceani genome inventories of strains from Pacific and Atlantic gyres.</title>
        <authorList>
            <person name="Lim C.K."/>
            <person name="Wang L."/>
            <person name="Sayavedra-Soto L.A."/>
            <person name="Klotz M.G."/>
        </authorList>
    </citation>
    <scope>NUCLEOTIDE SEQUENCE [LARGE SCALE GENOMIC DNA]</scope>
    <source>
        <strain evidence="8 9">C-27</strain>
    </source>
</reference>
<dbReference type="Pfam" id="PF02803">
    <property type="entry name" value="Thiolase_C"/>
    <property type="match status" value="1"/>
</dbReference>
<dbReference type="NCBIfam" id="TIGR01930">
    <property type="entry name" value="AcCoA-C-Actrans"/>
    <property type="match status" value="1"/>
</dbReference>
<evidence type="ECO:0000313" key="8">
    <source>
        <dbReference type="EMBL" id="KFI19160.1"/>
    </source>
</evidence>
<evidence type="ECO:0000313" key="9">
    <source>
        <dbReference type="Proteomes" id="UP000028839"/>
    </source>
</evidence>